<sequence length="389" mass="42766">MGVNGKARKVKKAYVGVGGKARLFYTSTLPPAIVDLWSTNSNSDTVKSITYANGYWVVGGSYRHANSNATTAQIAYTTSVNSPWTTVSVWETTSNNNTINCIAYANGYWMVGGEYRYKTSSYKARIAYATSLDGPWTIVDLWDNYESGGGVNDITYANGYWVVCGNYRGRSSNQATIAYATSPNSDWITKDLWSSGSSYDGTATGIAYANGYWVVGGTYENSSDTFGRIAYATSLDGTWGKKDVWDGDEIESLTYANGNWIVCGRMYGAGDSDARIAYAANPSGPWTQSIVWSGFQDTRAAGATYADGHWVVYGVQYENSTYYARIAYATSLNGPWTTKDLWNSNKNKNLICGMDYDGTYWMAGGEYADTTYYYARIAYSADLSEFDQI</sequence>
<accession>A0A8S5T919</accession>
<reference evidence="1" key="1">
    <citation type="journal article" date="2021" name="Proc. Natl. Acad. Sci. U.S.A.">
        <title>A Catalog of Tens of Thousands of Viruses from Human Metagenomes Reveals Hidden Associations with Chronic Diseases.</title>
        <authorList>
            <person name="Tisza M.J."/>
            <person name="Buck C.B."/>
        </authorList>
    </citation>
    <scope>NUCLEOTIDE SEQUENCE</scope>
    <source>
        <strain evidence="1">Ct0Wl9</strain>
    </source>
</reference>
<evidence type="ECO:0000313" key="1">
    <source>
        <dbReference type="EMBL" id="DAF59734.1"/>
    </source>
</evidence>
<dbReference type="EMBL" id="BK032775">
    <property type="protein sequence ID" value="DAF59734.1"/>
    <property type="molecule type" value="Genomic_DNA"/>
</dbReference>
<protein>
    <submittedName>
        <fullName evidence="1">Uncharacterized protein</fullName>
    </submittedName>
</protein>
<proteinExistence type="predicted"/>
<organism evidence="1">
    <name type="scientific">Siphoviridae sp. ct0Wl9</name>
    <dbReference type="NCBI Taxonomy" id="2827763"/>
    <lineage>
        <taxon>Viruses</taxon>
        <taxon>Duplodnaviria</taxon>
        <taxon>Heunggongvirae</taxon>
        <taxon>Uroviricota</taxon>
        <taxon>Caudoviricetes</taxon>
    </lineage>
</organism>
<name>A0A8S5T919_9CAUD</name>